<sequence>MSIIAYDAGLEDGRFEILQQVLDLLDKMAENPPMRGDIALSDLRRLIKELN</sequence>
<reference evidence="1" key="1">
    <citation type="submission" date="2020-04" db="EMBL/GenBank/DDBJ databases">
        <authorList>
            <person name="Chiriac C."/>
            <person name="Salcher M."/>
            <person name="Ghai R."/>
            <person name="Kavagutti S V."/>
        </authorList>
    </citation>
    <scope>NUCLEOTIDE SEQUENCE</scope>
</reference>
<evidence type="ECO:0000313" key="1">
    <source>
        <dbReference type="EMBL" id="CAB4129591.1"/>
    </source>
</evidence>
<protein>
    <submittedName>
        <fullName evidence="1">Uncharacterized protein</fullName>
    </submittedName>
</protein>
<gene>
    <name evidence="1" type="ORF">UFOVP115_55</name>
</gene>
<dbReference type="EMBL" id="LR796236">
    <property type="protein sequence ID" value="CAB4129591.1"/>
    <property type="molecule type" value="Genomic_DNA"/>
</dbReference>
<proteinExistence type="predicted"/>
<name>A0A6J5L5I3_9CAUD</name>
<accession>A0A6J5L5I3</accession>
<organism evidence="1">
    <name type="scientific">uncultured Caudovirales phage</name>
    <dbReference type="NCBI Taxonomy" id="2100421"/>
    <lineage>
        <taxon>Viruses</taxon>
        <taxon>Duplodnaviria</taxon>
        <taxon>Heunggongvirae</taxon>
        <taxon>Uroviricota</taxon>
        <taxon>Caudoviricetes</taxon>
        <taxon>Peduoviridae</taxon>
        <taxon>Maltschvirus</taxon>
        <taxon>Maltschvirus maltsch</taxon>
    </lineage>
</organism>